<name>A0A1U7NZ12_9DEIO</name>
<protein>
    <submittedName>
        <fullName evidence="2">Uncharacterized protein</fullName>
    </submittedName>
</protein>
<reference evidence="2 3" key="1">
    <citation type="submission" date="2017-01" db="EMBL/GenBank/DDBJ databases">
        <title>Genome Analysis of Deinococcus marmoris KOPRI26562.</title>
        <authorList>
            <person name="Kim J.H."/>
            <person name="Oh H.-M."/>
        </authorList>
    </citation>
    <scope>NUCLEOTIDE SEQUENCE [LARGE SCALE GENOMIC DNA]</scope>
    <source>
        <strain evidence="2 3">KOPRI26562</strain>
    </source>
</reference>
<proteinExistence type="predicted"/>
<dbReference type="STRING" id="249408.BOO71_0006667"/>
<evidence type="ECO:0000256" key="1">
    <source>
        <dbReference type="SAM" id="MobiDB-lite"/>
    </source>
</evidence>
<feature type="region of interest" description="Disordered" evidence="1">
    <location>
        <begin position="1"/>
        <end position="62"/>
    </location>
</feature>
<organism evidence="2 3">
    <name type="scientific">Deinococcus marmoris</name>
    <dbReference type="NCBI Taxonomy" id="249408"/>
    <lineage>
        <taxon>Bacteria</taxon>
        <taxon>Thermotogati</taxon>
        <taxon>Deinococcota</taxon>
        <taxon>Deinococci</taxon>
        <taxon>Deinococcales</taxon>
        <taxon>Deinococcaceae</taxon>
        <taxon>Deinococcus</taxon>
    </lineage>
</organism>
<feature type="compositionally biased region" description="Basic and acidic residues" evidence="1">
    <location>
        <begin position="46"/>
        <end position="59"/>
    </location>
</feature>
<dbReference type="AlphaFoldDB" id="A0A1U7NZ12"/>
<evidence type="ECO:0000313" key="3">
    <source>
        <dbReference type="Proteomes" id="UP000186607"/>
    </source>
</evidence>
<keyword evidence="3" id="KW-1185">Reference proteome</keyword>
<comment type="caution">
    <text evidence="2">The sequence shown here is derived from an EMBL/GenBank/DDBJ whole genome shotgun (WGS) entry which is preliminary data.</text>
</comment>
<evidence type="ECO:0000313" key="2">
    <source>
        <dbReference type="EMBL" id="OLV18152.1"/>
    </source>
</evidence>
<dbReference type="Proteomes" id="UP000186607">
    <property type="component" value="Unassembled WGS sequence"/>
</dbReference>
<sequence length="113" mass="12477">MLAKQQDAPKQTETTFQRLNPPEINSRQTLKNPAAYALPPQRKGRRGDEGGPKRTDVPREQLNVRIRPELKRAAGLAGLQGMTLGDVVEAALIEYLKAAQQEERSGYEGPLAD</sequence>
<dbReference type="EMBL" id="MSTI01000075">
    <property type="protein sequence ID" value="OLV18152.1"/>
    <property type="molecule type" value="Genomic_DNA"/>
</dbReference>
<feature type="compositionally biased region" description="Polar residues" evidence="1">
    <location>
        <begin position="8"/>
        <end position="31"/>
    </location>
</feature>
<gene>
    <name evidence="2" type="ORF">BOO71_0006667</name>
</gene>
<accession>A0A1U7NZ12</accession>